<comment type="caution">
    <text evidence="2">The sequence shown here is derived from an EMBL/GenBank/DDBJ whole genome shotgun (WGS) entry which is preliminary data.</text>
</comment>
<sequence length="132" mass="15229">MALGSQNEVFMFIWLLILLVGVFLMMRTGIKVQKEIVARDYSWRNFGLLSFAWLAITLSGFQSNCSEIGCQWSVQFGWLANLLHQIVPIQGFEPTRTIMLLICGYVIVTIYLLGHWIGWMLYCTRKLFQLAS</sequence>
<evidence type="ECO:0000256" key="1">
    <source>
        <dbReference type="SAM" id="Phobius"/>
    </source>
</evidence>
<dbReference type="RefSeq" id="WP_099998087.1">
    <property type="nucleotide sequence ID" value="NZ_CP017940.1"/>
</dbReference>
<gene>
    <name evidence="2" type="ORF">B5P45_14300</name>
</gene>
<keyword evidence="1" id="KW-0812">Transmembrane</keyword>
<dbReference type="AlphaFoldDB" id="A0A2N9VXH2"/>
<name>A0A2N9VXH2_9HYPH</name>
<evidence type="ECO:0008006" key="4">
    <source>
        <dbReference type="Google" id="ProtNLM"/>
    </source>
</evidence>
<feature type="transmembrane region" description="Helical" evidence="1">
    <location>
        <begin position="42"/>
        <end position="61"/>
    </location>
</feature>
<dbReference type="EMBL" id="MZMT01000034">
    <property type="protein sequence ID" value="PIO44190.1"/>
    <property type="molecule type" value="Genomic_DNA"/>
</dbReference>
<dbReference type="KEGG" id="pht:BLM14_03335"/>
<dbReference type="OrthoDB" id="8447116at2"/>
<protein>
    <recommendedName>
        <fullName evidence="4">NarG-like domain-containing protein</fullName>
    </recommendedName>
</protein>
<proteinExistence type="predicted"/>
<keyword evidence="1" id="KW-0472">Membrane</keyword>
<keyword evidence="1" id="KW-1133">Transmembrane helix</keyword>
<dbReference type="Proteomes" id="UP000232163">
    <property type="component" value="Unassembled WGS sequence"/>
</dbReference>
<evidence type="ECO:0000313" key="3">
    <source>
        <dbReference type="Proteomes" id="UP000232163"/>
    </source>
</evidence>
<feature type="transmembrane region" description="Helical" evidence="1">
    <location>
        <begin position="98"/>
        <end position="122"/>
    </location>
</feature>
<feature type="transmembrane region" description="Helical" evidence="1">
    <location>
        <begin position="12"/>
        <end position="30"/>
    </location>
</feature>
<reference evidence="3" key="1">
    <citation type="journal article" date="2017" name="Int J Environ Stud">
        <title>Does the Miocene-Pliocene relict legume Oxytropis triphylla form nitrogen-fixing nodules with a combination of bacterial strains?</title>
        <authorList>
            <person name="Safronova V."/>
            <person name="Belimov A."/>
            <person name="Sazanova A."/>
            <person name="Kuznetsova I."/>
            <person name="Popova J."/>
            <person name="Andronov E."/>
            <person name="Verkhozina A."/>
            <person name="Tikhonovich I."/>
        </authorList>
    </citation>
    <scope>NUCLEOTIDE SEQUENCE [LARGE SCALE GENOMIC DNA]</scope>
    <source>
        <strain evidence="3">Tri-38</strain>
    </source>
</reference>
<keyword evidence="3" id="KW-1185">Reference proteome</keyword>
<organism evidence="2 3">
    <name type="scientific">Phyllobacterium zundukense</name>
    <dbReference type="NCBI Taxonomy" id="1867719"/>
    <lineage>
        <taxon>Bacteria</taxon>
        <taxon>Pseudomonadati</taxon>
        <taxon>Pseudomonadota</taxon>
        <taxon>Alphaproteobacteria</taxon>
        <taxon>Hyphomicrobiales</taxon>
        <taxon>Phyllobacteriaceae</taxon>
        <taxon>Phyllobacterium</taxon>
    </lineage>
</organism>
<accession>A0A2N9VXH2</accession>
<evidence type="ECO:0000313" key="2">
    <source>
        <dbReference type="EMBL" id="PIO44190.1"/>
    </source>
</evidence>